<evidence type="ECO:0000256" key="4">
    <source>
        <dbReference type="ARBA" id="ARBA00023163"/>
    </source>
</evidence>
<dbReference type="PANTHER" id="PTHR43133:SF46">
    <property type="entry name" value="RNA POLYMERASE SIGMA-70 FACTOR ECF SUBFAMILY"/>
    <property type="match status" value="1"/>
</dbReference>
<keyword evidence="4" id="KW-0804">Transcription</keyword>
<keyword evidence="2" id="KW-0805">Transcription regulation</keyword>
<evidence type="ECO:0000256" key="2">
    <source>
        <dbReference type="ARBA" id="ARBA00023015"/>
    </source>
</evidence>
<dbReference type="RefSeq" id="WP_089229224.1">
    <property type="nucleotide sequence ID" value="NZ_FZOF01000049.1"/>
</dbReference>
<dbReference type="InterPro" id="IPR014284">
    <property type="entry name" value="RNA_pol_sigma-70_dom"/>
</dbReference>
<proteinExistence type="inferred from homology"/>
<dbReference type="InterPro" id="IPR036388">
    <property type="entry name" value="WH-like_DNA-bd_sf"/>
</dbReference>
<dbReference type="OrthoDB" id="4350410at2"/>
<dbReference type="InterPro" id="IPR039425">
    <property type="entry name" value="RNA_pol_sigma-70-like"/>
</dbReference>
<feature type="domain" description="RNA polymerase sigma factor 70 region 4 type 2" evidence="5">
    <location>
        <begin position="131"/>
        <end position="181"/>
    </location>
</feature>
<dbReference type="SUPFAM" id="SSF88659">
    <property type="entry name" value="Sigma3 and sigma4 domains of RNA polymerase sigma factors"/>
    <property type="match status" value="1"/>
</dbReference>
<dbReference type="NCBIfam" id="TIGR02937">
    <property type="entry name" value="sigma70-ECF"/>
    <property type="match status" value="1"/>
</dbReference>
<dbReference type="Gene3D" id="1.10.10.10">
    <property type="entry name" value="Winged helix-like DNA-binding domain superfamily/Winged helix DNA-binding domain"/>
    <property type="match status" value="1"/>
</dbReference>
<dbReference type="InterPro" id="IPR013249">
    <property type="entry name" value="RNA_pol_sigma70_r4_t2"/>
</dbReference>
<accession>A0A239NU89</accession>
<dbReference type="GO" id="GO:0006352">
    <property type="term" value="P:DNA-templated transcription initiation"/>
    <property type="evidence" value="ECO:0007669"/>
    <property type="project" value="InterPro"/>
</dbReference>
<name>A0A239NU89_9ACTN</name>
<keyword evidence="3" id="KW-0731">Sigma factor</keyword>
<dbReference type="AlphaFoldDB" id="A0A239NU89"/>
<gene>
    <name evidence="6" type="ORF">SAMN05216252_1498</name>
</gene>
<protein>
    <submittedName>
        <fullName evidence="6">RNA polymerase sigma-70 factor, ECF subfamily</fullName>
    </submittedName>
</protein>
<dbReference type="EMBL" id="FZOF01000049">
    <property type="protein sequence ID" value="SNT58405.1"/>
    <property type="molecule type" value="Genomic_DNA"/>
</dbReference>
<organism evidence="6 7">
    <name type="scientific">Actinacidiphila glaucinigra</name>
    <dbReference type="NCBI Taxonomy" id="235986"/>
    <lineage>
        <taxon>Bacteria</taxon>
        <taxon>Bacillati</taxon>
        <taxon>Actinomycetota</taxon>
        <taxon>Actinomycetes</taxon>
        <taxon>Kitasatosporales</taxon>
        <taxon>Streptomycetaceae</taxon>
        <taxon>Actinacidiphila</taxon>
    </lineage>
</organism>
<dbReference type="GO" id="GO:0016987">
    <property type="term" value="F:sigma factor activity"/>
    <property type="evidence" value="ECO:0007669"/>
    <property type="project" value="UniProtKB-KW"/>
</dbReference>
<reference evidence="6 7" key="1">
    <citation type="submission" date="2017-06" db="EMBL/GenBank/DDBJ databases">
        <authorList>
            <person name="Kim H.J."/>
            <person name="Triplett B.A."/>
        </authorList>
    </citation>
    <scope>NUCLEOTIDE SEQUENCE [LARGE SCALE GENOMIC DNA]</scope>
    <source>
        <strain evidence="6 7">CGMCC 4.1858</strain>
    </source>
</reference>
<evidence type="ECO:0000313" key="6">
    <source>
        <dbReference type="EMBL" id="SNT58405.1"/>
    </source>
</evidence>
<dbReference type="InterPro" id="IPR013324">
    <property type="entry name" value="RNA_pol_sigma_r3/r4-like"/>
</dbReference>
<evidence type="ECO:0000259" key="5">
    <source>
        <dbReference type="Pfam" id="PF08281"/>
    </source>
</evidence>
<dbReference type="Proteomes" id="UP000198280">
    <property type="component" value="Unassembled WGS sequence"/>
</dbReference>
<keyword evidence="7" id="KW-1185">Reference proteome</keyword>
<dbReference type="GO" id="GO:0003677">
    <property type="term" value="F:DNA binding"/>
    <property type="evidence" value="ECO:0007669"/>
    <property type="project" value="InterPro"/>
</dbReference>
<sequence>MSRGDAGEPPAVPAVREPAPLPTAFWAFHHLYFRVYRRYAELHLGDKRLAGEIVHEVFMALLYDWGRLMEEASPTSSAWAFFKSVVAEELAWQGRESAMPETATFDRVALTRDLLDSFRNKFAVMESSLGLYAAIARLPERQFDVMVLVYVLGYDLKKTAQTMGVSAATVRSHRDRARQRIARDLENPPPDEQE</sequence>
<evidence type="ECO:0000256" key="1">
    <source>
        <dbReference type="ARBA" id="ARBA00010641"/>
    </source>
</evidence>
<evidence type="ECO:0000313" key="7">
    <source>
        <dbReference type="Proteomes" id="UP000198280"/>
    </source>
</evidence>
<evidence type="ECO:0000256" key="3">
    <source>
        <dbReference type="ARBA" id="ARBA00023082"/>
    </source>
</evidence>
<comment type="similarity">
    <text evidence="1">Belongs to the sigma-70 factor family. ECF subfamily.</text>
</comment>
<dbReference type="Pfam" id="PF08281">
    <property type="entry name" value="Sigma70_r4_2"/>
    <property type="match status" value="1"/>
</dbReference>
<dbReference type="PANTHER" id="PTHR43133">
    <property type="entry name" value="RNA POLYMERASE ECF-TYPE SIGMA FACTO"/>
    <property type="match status" value="1"/>
</dbReference>